<dbReference type="Gene3D" id="2.40.50.1020">
    <property type="entry name" value="LytTr DNA-binding domain"/>
    <property type="match status" value="1"/>
</dbReference>
<dbReference type="Proteomes" id="UP000622017">
    <property type="component" value="Unassembled WGS sequence"/>
</dbReference>
<keyword evidence="2" id="KW-0238">DNA-binding</keyword>
<dbReference type="RefSeq" id="WP_187320201.1">
    <property type="nucleotide sequence ID" value="NZ_JACSCY010000010.1"/>
</dbReference>
<evidence type="ECO:0000313" key="3">
    <source>
        <dbReference type="Proteomes" id="UP000622017"/>
    </source>
</evidence>
<dbReference type="Gene3D" id="3.30.450.40">
    <property type="match status" value="1"/>
</dbReference>
<dbReference type="SUPFAM" id="SSF55781">
    <property type="entry name" value="GAF domain-like"/>
    <property type="match status" value="1"/>
</dbReference>
<dbReference type="InterPro" id="IPR003018">
    <property type="entry name" value="GAF"/>
</dbReference>
<comment type="caution">
    <text evidence="2">The sequence shown here is derived from an EMBL/GenBank/DDBJ whole genome shotgun (WGS) entry which is preliminary data.</text>
</comment>
<dbReference type="Pfam" id="PF01590">
    <property type="entry name" value="GAF"/>
    <property type="match status" value="1"/>
</dbReference>
<dbReference type="PROSITE" id="PS50930">
    <property type="entry name" value="HTH_LYTTR"/>
    <property type="match status" value="1"/>
</dbReference>
<dbReference type="PANTHER" id="PTHR43102:SF2">
    <property type="entry name" value="GAF DOMAIN-CONTAINING PROTEIN"/>
    <property type="match status" value="1"/>
</dbReference>
<accession>A0ABR7MLF7</accession>
<evidence type="ECO:0000313" key="2">
    <source>
        <dbReference type="EMBL" id="MBC6611926.1"/>
    </source>
</evidence>
<dbReference type="GO" id="GO:0003677">
    <property type="term" value="F:DNA binding"/>
    <property type="evidence" value="ECO:0007669"/>
    <property type="project" value="UniProtKB-KW"/>
</dbReference>
<feature type="domain" description="HTH LytTR-type" evidence="1">
    <location>
        <begin position="209"/>
        <end position="312"/>
    </location>
</feature>
<organism evidence="2 3">
    <name type="scientific">Hymenobacter citatus</name>
    <dbReference type="NCBI Taxonomy" id="2763506"/>
    <lineage>
        <taxon>Bacteria</taxon>
        <taxon>Pseudomonadati</taxon>
        <taxon>Bacteroidota</taxon>
        <taxon>Cytophagia</taxon>
        <taxon>Cytophagales</taxon>
        <taxon>Hymenobacteraceae</taxon>
        <taxon>Hymenobacter</taxon>
    </lineage>
</organism>
<dbReference type="SMART" id="SM00850">
    <property type="entry name" value="LytTR"/>
    <property type="match status" value="1"/>
</dbReference>
<reference evidence="2 3" key="1">
    <citation type="submission" date="2020-08" db="EMBL/GenBank/DDBJ databases">
        <title>Hymenobacter sp.</title>
        <authorList>
            <person name="Kim M.K."/>
        </authorList>
    </citation>
    <scope>NUCLEOTIDE SEQUENCE [LARGE SCALE GENOMIC DNA]</scope>
    <source>
        <strain evidence="2 3">BT507</strain>
    </source>
</reference>
<name>A0ABR7MLF7_9BACT</name>
<dbReference type="EMBL" id="JACSCY010000010">
    <property type="protein sequence ID" value="MBC6611926.1"/>
    <property type="molecule type" value="Genomic_DNA"/>
</dbReference>
<keyword evidence="3" id="KW-1185">Reference proteome</keyword>
<dbReference type="InterPro" id="IPR007492">
    <property type="entry name" value="LytTR_DNA-bd_dom"/>
</dbReference>
<dbReference type="Pfam" id="PF04397">
    <property type="entry name" value="LytTR"/>
    <property type="match status" value="1"/>
</dbReference>
<dbReference type="InterPro" id="IPR029016">
    <property type="entry name" value="GAF-like_dom_sf"/>
</dbReference>
<proteinExistence type="predicted"/>
<gene>
    <name evidence="2" type="ORF">H8B15_13410</name>
</gene>
<sequence length="313" mass="35499">MPKNSYKSQSSLVSTNAASQEAERLKILRNYQILDTPKEQAFDDLAKLTAYICDTPIALISFIGADRQSVKAQVGGEGLHDLPRNIAFCNYAMLSEDLLEVEDAAQDAEFRYNPLVVGKQKVRFYVGVPLLTPEGYPLGSLCAIDTVPRQLNEPQREALRILAREVVAHLELRRARLQLEKERQQLVEMMRPNTEELNKATTEEQPTEIFVRQEQKLVRVATADITYVEALGDYVNIHTERERLTVYSTMKELESRLPSRDFARIHRKYIVCLGRIVAIETDTALFETSKTATLSLPIGNSYKASLLNRLNLI</sequence>
<protein>
    <submittedName>
        <fullName evidence="2">GAF domain-containing DNA-binding protein</fullName>
    </submittedName>
</protein>
<evidence type="ECO:0000259" key="1">
    <source>
        <dbReference type="PROSITE" id="PS50930"/>
    </source>
</evidence>
<dbReference type="PANTHER" id="PTHR43102">
    <property type="entry name" value="SLR1143 PROTEIN"/>
    <property type="match status" value="1"/>
</dbReference>